<dbReference type="AlphaFoldDB" id="W9ZZY9"/>
<dbReference type="HOGENOM" id="CLU_028412_0_0_1"/>
<evidence type="ECO:0000256" key="1">
    <source>
        <dbReference type="SAM" id="Phobius"/>
    </source>
</evidence>
<name>W9ZZY9_FUSOX</name>
<organism evidence="2">
    <name type="scientific">Fusarium oxysporum f. sp. melonis 26406</name>
    <dbReference type="NCBI Taxonomy" id="1089452"/>
    <lineage>
        <taxon>Eukaryota</taxon>
        <taxon>Fungi</taxon>
        <taxon>Dikarya</taxon>
        <taxon>Ascomycota</taxon>
        <taxon>Pezizomycotina</taxon>
        <taxon>Sordariomycetes</taxon>
        <taxon>Hypocreomycetidae</taxon>
        <taxon>Hypocreales</taxon>
        <taxon>Nectriaceae</taxon>
        <taxon>Fusarium</taxon>
        <taxon>Fusarium oxysporum species complex</taxon>
    </lineage>
</organism>
<dbReference type="EMBL" id="JH659356">
    <property type="protein sequence ID" value="EXK26606.1"/>
    <property type="molecule type" value="Genomic_DNA"/>
</dbReference>
<keyword evidence="1" id="KW-1133">Transmembrane helix</keyword>
<dbReference type="Proteomes" id="UP000030703">
    <property type="component" value="Unassembled WGS sequence"/>
</dbReference>
<keyword evidence="1" id="KW-0472">Membrane</keyword>
<keyword evidence="1" id="KW-0812">Transmembrane</keyword>
<dbReference type="VEuPathDB" id="FungiDB:FOMG_16780"/>
<proteinExistence type="predicted"/>
<accession>W9ZZY9</accession>
<protein>
    <submittedName>
        <fullName evidence="2">Uncharacterized protein</fullName>
    </submittedName>
</protein>
<feature type="transmembrane region" description="Helical" evidence="1">
    <location>
        <begin position="393"/>
        <end position="419"/>
    </location>
</feature>
<reference evidence="2" key="1">
    <citation type="submission" date="2012-04" db="EMBL/GenBank/DDBJ databases">
        <title>The Genome Sequence of Fusarium oxysporum melonis.</title>
        <authorList>
            <consortium name="The Broad Institute Genome Sequencing Platform"/>
            <person name="Ma L.-J."/>
            <person name="Gale L.R."/>
            <person name="Schwartz D.C."/>
            <person name="Zhou S."/>
            <person name="Corby-Kistler H."/>
            <person name="Young S.K."/>
            <person name="Zeng Q."/>
            <person name="Gargeya S."/>
            <person name="Fitzgerald M."/>
            <person name="Haas B."/>
            <person name="Abouelleil A."/>
            <person name="Alvarado L."/>
            <person name="Arachchi H.M."/>
            <person name="Berlin A."/>
            <person name="Brown A."/>
            <person name="Chapman S.B."/>
            <person name="Chen Z."/>
            <person name="Dunbar C."/>
            <person name="Freedman E."/>
            <person name="Gearin G."/>
            <person name="Goldberg J."/>
            <person name="Griggs A."/>
            <person name="Gujja S."/>
            <person name="Heiman D."/>
            <person name="Howarth C."/>
            <person name="Larson L."/>
            <person name="Lui A."/>
            <person name="MacDonald P.J.P."/>
            <person name="Montmayeur A."/>
            <person name="Murphy C."/>
            <person name="Neiman D."/>
            <person name="Pearson M."/>
            <person name="Priest M."/>
            <person name="Roberts A."/>
            <person name="Saif S."/>
            <person name="Shea T."/>
            <person name="Shenoy N."/>
            <person name="Sisk P."/>
            <person name="Stolte C."/>
            <person name="Sykes S."/>
            <person name="Wortman J."/>
            <person name="Nusbaum C."/>
            <person name="Birren B."/>
        </authorList>
    </citation>
    <scope>NUCLEOTIDE SEQUENCE</scope>
    <source>
        <strain evidence="2">26406</strain>
    </source>
</reference>
<reference evidence="2" key="2">
    <citation type="submission" date="2012-05" db="EMBL/GenBank/DDBJ databases">
        <title>Annotation of the Genome Sequence of Fusarium oxysporum f. sp. melonis 26406.</title>
        <authorList>
            <consortium name="The Broad Institute Genomics Platform"/>
            <person name="Ma L.-J."/>
            <person name="Corby-Kistler H."/>
            <person name="Broz K."/>
            <person name="Gale L.R."/>
            <person name="Jonkers W."/>
            <person name="O'Donnell K."/>
            <person name="Ploetz R."/>
            <person name="Steinberg C."/>
            <person name="Schwartz D.C."/>
            <person name="VanEtten H."/>
            <person name="Zhou S."/>
            <person name="Young S.K."/>
            <person name="Zeng Q."/>
            <person name="Gargeya S."/>
            <person name="Fitzgerald M."/>
            <person name="Abouelleil A."/>
            <person name="Alvarado L."/>
            <person name="Chapman S.B."/>
            <person name="Gainer-Dewar J."/>
            <person name="Goldberg J."/>
            <person name="Griggs A."/>
            <person name="Gujja S."/>
            <person name="Hansen M."/>
            <person name="Howarth C."/>
            <person name="Imamovic A."/>
            <person name="Ireland A."/>
            <person name="Larimer J."/>
            <person name="McCowan C."/>
            <person name="Murphy C."/>
            <person name="Pearson M."/>
            <person name="Poon T.W."/>
            <person name="Priest M."/>
            <person name="Roberts A."/>
            <person name="Saif S."/>
            <person name="Shea T."/>
            <person name="Sykes S."/>
            <person name="Wortman J."/>
            <person name="Nusbaum C."/>
            <person name="Birren B."/>
        </authorList>
    </citation>
    <scope>NUCLEOTIDE SEQUENCE</scope>
    <source>
        <strain evidence="2">26406</strain>
    </source>
</reference>
<gene>
    <name evidence="2" type="ORF">FOMG_16780</name>
</gene>
<evidence type="ECO:0000313" key="2">
    <source>
        <dbReference type="EMBL" id="EXK26606.1"/>
    </source>
</evidence>
<feature type="transmembrane region" description="Helical" evidence="1">
    <location>
        <begin position="15"/>
        <end position="37"/>
    </location>
</feature>
<sequence length="483" mass="54528">MQWVTLPLGWDLGNVRAVMTLIISLLCVFGIWALNFFRWKSYAAKVNRHVLVGLFDLLVVSSAGDATDAITAVIKTRRWLAHVRLLFHCVLVVLLSILGMAAGPIARYSAGLGFVIKDTKMPGIMATTNNTNIQSAMVKWNLTINRLNTAGFPYTELLDFLPDNSVDWQYDASQWNSSWKMSCEYTPLTELPIRAEWVTSTNILDQIPDIRSAFPSGAQEASSIPLREVAEPGGFFADQAYQDLLLFVLLSSSPSTNRSDTLRIYANNETMRITFLAFHLHNIPRGNDKFYFGIGPAEYSAYTRADCSIRRGRVLDPTHVTFLWTNDTQSIVKAFSDFHQANLVEQSIANKPIYHPTGLDLIRFFQAYMITKDTQFQHPVTRIISERQPHVRIALVTLSFFITYVIVLAMLLIWAFIMYPVEQGVFVPRTKVEWVMETVREVSARDISVTNMDASRGQLCADMSNSNYGDFTSPIGRHVGLRV</sequence>
<feature type="transmembrane region" description="Helical" evidence="1">
    <location>
        <begin position="85"/>
        <end position="106"/>
    </location>
</feature>